<reference evidence="9" key="1">
    <citation type="submission" date="2011-03" db="EMBL/GenBank/DDBJ databases">
        <authorList>
            <person name="Voget S."/>
            <person name="Streit W.R."/>
            <person name="Jaeger K.E."/>
            <person name="Daniel R."/>
        </authorList>
    </citation>
    <scope>NUCLEOTIDE SEQUENCE [LARGE SCALE GENOMIC DNA]</scope>
    <source>
        <strain evidence="9">PG1</strain>
    </source>
</reference>
<dbReference type="PRINTS" id="PR00455">
    <property type="entry name" value="HTHTETR"/>
</dbReference>
<evidence type="ECO:0000313" key="8">
    <source>
        <dbReference type="EMBL" id="AJK48712.1"/>
    </source>
</evidence>
<feature type="region of interest" description="Disordered" evidence="6">
    <location>
        <begin position="179"/>
        <end position="210"/>
    </location>
</feature>
<evidence type="ECO:0000256" key="6">
    <source>
        <dbReference type="SAM" id="MobiDB-lite"/>
    </source>
</evidence>
<sequence>MRKSKAETALTRKRIVQAAAQAFRSNGIQATSVAEIMSAAGLTHGGFYRHFTSKEHLVAEACAAGMQSTLLAIGAPEAAGGQAVVDSIGSCLWDTKRDDCLVECPLIGMGSELARADPGTRRAATRGYLELIGSMAARDMSSQGAAIFAFSAIVGAVTISRIVDDPQLARRILDETKRHLAGSRPPRAARREAAAAVPEVRAGADEDAAR</sequence>
<dbReference type="PANTHER" id="PTHR47506:SF7">
    <property type="entry name" value="TRANSCRIPTIONAL REGULATORY PROTEIN"/>
    <property type="match status" value="1"/>
</dbReference>
<proteinExistence type="predicted"/>
<dbReference type="GO" id="GO:0003677">
    <property type="term" value="F:DNA binding"/>
    <property type="evidence" value="ECO:0007669"/>
    <property type="project" value="UniProtKB-UniRule"/>
</dbReference>
<evidence type="ECO:0000313" key="9">
    <source>
        <dbReference type="Proteomes" id="UP000031838"/>
    </source>
</evidence>
<name>A0A0B6RTN8_BURPL</name>
<dbReference type="InterPro" id="IPR001647">
    <property type="entry name" value="HTH_TetR"/>
</dbReference>
<dbReference type="EMBL" id="CP002581">
    <property type="protein sequence ID" value="AJK48712.1"/>
    <property type="molecule type" value="Genomic_DNA"/>
</dbReference>
<dbReference type="InterPro" id="IPR009057">
    <property type="entry name" value="Homeodomain-like_sf"/>
</dbReference>
<dbReference type="InterPro" id="IPR023772">
    <property type="entry name" value="DNA-bd_HTH_TetR-type_CS"/>
</dbReference>
<dbReference type="Gene3D" id="1.10.10.60">
    <property type="entry name" value="Homeodomain-like"/>
    <property type="match status" value="1"/>
</dbReference>
<accession>A0A0B6RTN8</accession>
<dbReference type="PROSITE" id="PS01081">
    <property type="entry name" value="HTH_TETR_1"/>
    <property type="match status" value="1"/>
</dbReference>
<feature type="domain" description="HTH tetR-type" evidence="7">
    <location>
        <begin position="9"/>
        <end position="69"/>
    </location>
</feature>
<reference evidence="8 9" key="2">
    <citation type="journal article" date="2016" name="Appl. Microbiol. Biotechnol.">
        <title>Mutations improving production and secretion of extracellular lipase by Burkholderia glumae PG1.</title>
        <authorList>
            <person name="Knapp A."/>
            <person name="Voget S."/>
            <person name="Gao R."/>
            <person name="Zaburannyi N."/>
            <person name="Krysciak D."/>
            <person name="Breuer M."/>
            <person name="Hauer B."/>
            <person name="Streit W.R."/>
            <person name="Muller R."/>
            <person name="Daniel R."/>
            <person name="Jaeger K.E."/>
        </authorList>
    </citation>
    <scope>NUCLEOTIDE SEQUENCE [LARGE SCALE GENOMIC DNA]</scope>
    <source>
        <strain evidence="8 9">PG1</strain>
    </source>
</reference>
<evidence type="ECO:0000256" key="2">
    <source>
        <dbReference type="ARBA" id="ARBA00023015"/>
    </source>
</evidence>
<evidence type="ECO:0000256" key="4">
    <source>
        <dbReference type="ARBA" id="ARBA00023163"/>
    </source>
</evidence>
<dbReference type="KEGG" id="bgp:BGL_2c06280"/>
<evidence type="ECO:0000259" key="7">
    <source>
        <dbReference type="PROSITE" id="PS50977"/>
    </source>
</evidence>
<evidence type="ECO:0000256" key="3">
    <source>
        <dbReference type="ARBA" id="ARBA00023125"/>
    </source>
</evidence>
<feature type="DNA-binding region" description="H-T-H motif" evidence="5">
    <location>
        <begin position="32"/>
        <end position="51"/>
    </location>
</feature>
<dbReference type="InterPro" id="IPR036271">
    <property type="entry name" value="Tet_transcr_reg_TetR-rel_C_sf"/>
</dbReference>
<dbReference type="Gene3D" id="1.10.357.10">
    <property type="entry name" value="Tetracycline Repressor, domain 2"/>
    <property type="match status" value="1"/>
</dbReference>
<dbReference type="PANTHER" id="PTHR47506">
    <property type="entry name" value="TRANSCRIPTIONAL REGULATORY PROTEIN"/>
    <property type="match status" value="1"/>
</dbReference>
<dbReference type="RefSeq" id="WP_063931980.1">
    <property type="nucleotide sequence ID" value="NZ_CP002581.1"/>
</dbReference>
<organism evidence="8 9">
    <name type="scientific">Burkholderia plantarii</name>
    <dbReference type="NCBI Taxonomy" id="41899"/>
    <lineage>
        <taxon>Bacteria</taxon>
        <taxon>Pseudomonadati</taxon>
        <taxon>Pseudomonadota</taxon>
        <taxon>Betaproteobacteria</taxon>
        <taxon>Burkholderiales</taxon>
        <taxon>Burkholderiaceae</taxon>
        <taxon>Burkholderia</taxon>
    </lineage>
</organism>
<keyword evidence="9" id="KW-1185">Reference proteome</keyword>
<dbReference type="SUPFAM" id="SSF48498">
    <property type="entry name" value="Tetracyclin repressor-like, C-terminal domain"/>
    <property type="match status" value="1"/>
</dbReference>
<gene>
    <name evidence="8" type="ORF">BGL_2c06280</name>
</gene>
<evidence type="ECO:0000256" key="1">
    <source>
        <dbReference type="ARBA" id="ARBA00022491"/>
    </source>
</evidence>
<dbReference type="Pfam" id="PF00440">
    <property type="entry name" value="TetR_N"/>
    <property type="match status" value="1"/>
</dbReference>
<evidence type="ECO:0000256" key="5">
    <source>
        <dbReference type="PROSITE-ProRule" id="PRU00335"/>
    </source>
</evidence>
<dbReference type="SUPFAM" id="SSF46689">
    <property type="entry name" value="Homeodomain-like"/>
    <property type="match status" value="1"/>
</dbReference>
<dbReference type="AlphaFoldDB" id="A0A0B6RTN8"/>
<dbReference type="Proteomes" id="UP000031838">
    <property type="component" value="Chromosome 2"/>
</dbReference>
<keyword evidence="4" id="KW-0804">Transcription</keyword>
<keyword evidence="2" id="KW-0805">Transcription regulation</keyword>
<protein>
    <submittedName>
        <fullName evidence="8">Transcriptional regulator TetR family</fullName>
    </submittedName>
</protein>
<dbReference type="PROSITE" id="PS50977">
    <property type="entry name" value="HTH_TETR_2"/>
    <property type="match status" value="1"/>
</dbReference>
<dbReference type="HOGENOM" id="CLU_069356_28_2_4"/>
<keyword evidence="3 5" id="KW-0238">DNA-binding</keyword>
<keyword evidence="1" id="KW-0678">Repressor</keyword>